<dbReference type="CDD" id="cd08282">
    <property type="entry name" value="PFDH_like"/>
    <property type="match status" value="1"/>
</dbReference>
<feature type="domain" description="Alcohol dehydrogenase-like C-terminal" evidence="8">
    <location>
        <begin position="196"/>
        <end position="263"/>
    </location>
</feature>
<evidence type="ECO:0000313" key="10">
    <source>
        <dbReference type="EMBL" id="KYF71181.1"/>
    </source>
</evidence>
<evidence type="ECO:0000256" key="3">
    <source>
        <dbReference type="ARBA" id="ARBA00022723"/>
    </source>
</evidence>
<evidence type="ECO:0000256" key="5">
    <source>
        <dbReference type="ARBA" id="ARBA00023002"/>
    </source>
</evidence>
<evidence type="ECO:0000256" key="2">
    <source>
        <dbReference type="ARBA" id="ARBA00008072"/>
    </source>
</evidence>
<dbReference type="InterPro" id="IPR013149">
    <property type="entry name" value="ADH-like_C"/>
</dbReference>
<dbReference type="Gene3D" id="3.90.180.10">
    <property type="entry name" value="Medium-chain alcohol dehydrogenases, catalytic domain"/>
    <property type="match status" value="1"/>
</dbReference>
<dbReference type="InterPro" id="IPR011032">
    <property type="entry name" value="GroES-like_sf"/>
</dbReference>
<evidence type="ECO:0000313" key="11">
    <source>
        <dbReference type="Proteomes" id="UP000075635"/>
    </source>
</evidence>
<gene>
    <name evidence="10" type="ORF">BE17_22925</name>
</gene>
<protein>
    <submittedName>
        <fullName evidence="10">Aldehyde dismutase</fullName>
    </submittedName>
</protein>
<evidence type="ECO:0000256" key="1">
    <source>
        <dbReference type="ARBA" id="ARBA00001947"/>
    </source>
</evidence>
<evidence type="ECO:0000256" key="6">
    <source>
        <dbReference type="ARBA" id="ARBA00023027"/>
    </source>
</evidence>
<keyword evidence="5" id="KW-0560">Oxidoreductase</keyword>
<dbReference type="SUPFAM" id="SSF51735">
    <property type="entry name" value="NAD(P)-binding Rossmann-fold domains"/>
    <property type="match status" value="1"/>
</dbReference>
<dbReference type="GO" id="GO:0008270">
    <property type="term" value="F:zinc ion binding"/>
    <property type="evidence" value="ECO:0007669"/>
    <property type="project" value="InterPro"/>
</dbReference>
<keyword evidence="4 7" id="KW-0862">Zinc</keyword>
<organism evidence="10 11">
    <name type="scientific">Sorangium cellulosum</name>
    <name type="common">Polyangium cellulosum</name>
    <dbReference type="NCBI Taxonomy" id="56"/>
    <lineage>
        <taxon>Bacteria</taxon>
        <taxon>Pseudomonadati</taxon>
        <taxon>Myxococcota</taxon>
        <taxon>Polyangia</taxon>
        <taxon>Polyangiales</taxon>
        <taxon>Polyangiaceae</taxon>
        <taxon>Sorangium</taxon>
    </lineage>
</organism>
<dbReference type="Proteomes" id="UP000075635">
    <property type="component" value="Unassembled WGS sequence"/>
</dbReference>
<dbReference type="PANTHER" id="PTHR42813">
    <property type="entry name" value="ZINC-TYPE ALCOHOL DEHYDROGENASE-LIKE"/>
    <property type="match status" value="1"/>
</dbReference>
<sequence length="399" mass="43146">MAANRAVVYQGPRMVEVQSRDYPKMADPRGRKLEHAVILKVLATNICGSDLHIYRGRFPFPKGDQLGHEITGEVIELGSDVEYIKKGDLVSVPFNVACGRCRNCRERHTDVCMNTNPAVACGAYGFNLGGWQGGQAEYHMVPYADFQLLKFPAKDRAMAKIKELALLSDILPTGYHGCMEAGVKTGSTVYIGGAGPVGRAAAAAARLLGASCIIVGDPNPARRALVKKAGYEVVDTTSQTPLPDQVEAILGEREVDCGVDCVGFEAHGYGKMAGEEEPEAVINALFGVVRAGGAMGVPGIYAEGDPYAKDEEHKRGKLSIDLGKAWIKSPSMTAGQAPVMRYNRDLMMAILWGRMEYLSEVINPEVIRLDQAVEAYQVFDRGEPKKYIIDPHGSLAKAA</sequence>
<feature type="domain" description="Alcohol dehydrogenase-like N-terminal" evidence="9">
    <location>
        <begin position="35"/>
        <end position="145"/>
    </location>
</feature>
<comment type="cofactor">
    <cofactor evidence="1 7">
        <name>Zn(2+)</name>
        <dbReference type="ChEBI" id="CHEBI:29105"/>
    </cofactor>
</comment>
<comment type="similarity">
    <text evidence="2 7">Belongs to the zinc-containing alcohol dehydrogenase family.</text>
</comment>
<dbReference type="Pfam" id="PF08240">
    <property type="entry name" value="ADH_N"/>
    <property type="match status" value="1"/>
</dbReference>
<dbReference type="InterPro" id="IPR002328">
    <property type="entry name" value="ADH_Zn_CS"/>
</dbReference>
<evidence type="ECO:0000256" key="7">
    <source>
        <dbReference type="RuleBase" id="RU361277"/>
    </source>
</evidence>
<dbReference type="SUPFAM" id="SSF50129">
    <property type="entry name" value="GroES-like"/>
    <property type="match status" value="1"/>
</dbReference>
<dbReference type="InterPro" id="IPR013154">
    <property type="entry name" value="ADH-like_N"/>
</dbReference>
<dbReference type="AlphaFoldDB" id="A0A150QT56"/>
<name>A0A150QT56_SORCE</name>
<dbReference type="PROSITE" id="PS00059">
    <property type="entry name" value="ADH_ZINC"/>
    <property type="match status" value="1"/>
</dbReference>
<proteinExistence type="inferred from homology"/>
<dbReference type="Pfam" id="PF00107">
    <property type="entry name" value="ADH_zinc_N"/>
    <property type="match status" value="1"/>
</dbReference>
<dbReference type="EMBL" id="JEMB01003541">
    <property type="protein sequence ID" value="KYF71181.1"/>
    <property type="molecule type" value="Genomic_DNA"/>
</dbReference>
<keyword evidence="3 7" id="KW-0479">Metal-binding</keyword>
<dbReference type="PANTHER" id="PTHR42813:SF3">
    <property type="entry name" value="GLUTATHIONE-INDEPENDENT FORMALDEHYDE DEHYDROGENASE"/>
    <property type="match status" value="1"/>
</dbReference>
<keyword evidence="6" id="KW-0520">NAD</keyword>
<dbReference type="Gene3D" id="3.40.50.720">
    <property type="entry name" value="NAD(P)-binding Rossmann-like Domain"/>
    <property type="match status" value="1"/>
</dbReference>
<evidence type="ECO:0000256" key="4">
    <source>
        <dbReference type="ARBA" id="ARBA00022833"/>
    </source>
</evidence>
<comment type="caution">
    <text evidence="10">The sequence shown here is derived from an EMBL/GenBank/DDBJ whole genome shotgun (WGS) entry which is preliminary data.</text>
</comment>
<reference evidence="10 11" key="1">
    <citation type="submission" date="2014-02" db="EMBL/GenBank/DDBJ databases">
        <title>The small core and large imbalanced accessory genome model reveals a collaborative survival strategy of Sorangium cellulosum strains in nature.</title>
        <authorList>
            <person name="Han K."/>
            <person name="Peng R."/>
            <person name="Blom J."/>
            <person name="Li Y.-Z."/>
        </authorList>
    </citation>
    <scope>NUCLEOTIDE SEQUENCE [LARGE SCALE GENOMIC DNA]</scope>
    <source>
        <strain evidence="10 11">So0011-07</strain>
    </source>
</reference>
<evidence type="ECO:0000259" key="8">
    <source>
        <dbReference type="Pfam" id="PF00107"/>
    </source>
</evidence>
<evidence type="ECO:0000259" key="9">
    <source>
        <dbReference type="Pfam" id="PF08240"/>
    </source>
</evidence>
<dbReference type="InterPro" id="IPR036291">
    <property type="entry name" value="NAD(P)-bd_dom_sf"/>
</dbReference>
<accession>A0A150QT56</accession>
<dbReference type="GO" id="GO:0016491">
    <property type="term" value="F:oxidoreductase activity"/>
    <property type="evidence" value="ECO:0007669"/>
    <property type="project" value="UniProtKB-KW"/>
</dbReference>